<protein>
    <recommendedName>
        <fullName evidence="3">PI3K/PI4K catalytic domain-containing protein</fullName>
    </recommendedName>
</protein>
<evidence type="ECO:0000313" key="2">
    <source>
        <dbReference type="Proteomes" id="UP000064249"/>
    </source>
</evidence>
<accession>A0A117LGI7</accession>
<dbReference type="AlphaFoldDB" id="A0A117LGI7"/>
<evidence type="ECO:0008006" key="3">
    <source>
        <dbReference type="Google" id="ProtNLM"/>
    </source>
</evidence>
<sequence length="240" mass="27495">MDKDLTLAALREGEMRLEGQFVYGSNYTFLAICTFAELEIKAVYKPMQGERPLWDFPPNTLARREAAAYILSEALGWNLVPPTVFRLKGAPMGPGSVQYYIDHDPNKHYFTFEQKEKELFQKAAAFDLIINNADRKGGHFLLDDHGKLWLIDHGISFHVEDKLRTVLWDYAGQALPQDILDDVRALLPNLSPHNELYQSLQPHLLPQEIQALKARSEELAKNGIFPLPPEERRAYPWPLV</sequence>
<proteinExistence type="predicted"/>
<reference evidence="1 2" key="1">
    <citation type="journal article" date="2015" name="MBio">
        <title>Genome-Resolved Metagenomic Analysis Reveals Roles for Candidate Phyla and Other Microbial Community Members in Biogeochemical Transformations in Oil Reservoirs.</title>
        <authorList>
            <person name="Hu P."/>
            <person name="Tom L."/>
            <person name="Singh A."/>
            <person name="Thomas B.C."/>
            <person name="Baker B.J."/>
            <person name="Piceno Y.M."/>
            <person name="Andersen G.L."/>
            <person name="Banfield J.F."/>
        </authorList>
    </citation>
    <scope>NUCLEOTIDE SEQUENCE [LARGE SCALE GENOMIC DNA]</scope>
    <source>
        <strain evidence="1">46_16</strain>
    </source>
</reference>
<evidence type="ECO:0000313" key="1">
    <source>
        <dbReference type="EMBL" id="KUK45895.1"/>
    </source>
</evidence>
<dbReference type="PATRIC" id="fig|167964.4.peg.1345"/>
<dbReference type="Proteomes" id="UP000064249">
    <property type="component" value="Unassembled WGS sequence"/>
</dbReference>
<dbReference type="EMBL" id="LGFU01000121">
    <property type="protein sequence ID" value="KUK45895.1"/>
    <property type="molecule type" value="Genomic_DNA"/>
</dbReference>
<gene>
    <name evidence="1" type="ORF">XD73_1233</name>
</gene>
<organism evidence="1 2">
    <name type="scientific">Anaerolinea thermophila</name>
    <dbReference type="NCBI Taxonomy" id="167964"/>
    <lineage>
        <taxon>Bacteria</taxon>
        <taxon>Bacillati</taxon>
        <taxon>Chloroflexota</taxon>
        <taxon>Anaerolineae</taxon>
        <taxon>Anaerolineales</taxon>
        <taxon>Anaerolineaceae</taxon>
        <taxon>Anaerolinea</taxon>
    </lineage>
</organism>
<name>A0A117LGI7_9CHLR</name>
<comment type="caution">
    <text evidence="1">The sequence shown here is derived from an EMBL/GenBank/DDBJ whole genome shotgun (WGS) entry which is preliminary data.</text>
</comment>